<dbReference type="InterPro" id="IPR013083">
    <property type="entry name" value="Znf_RING/FYVE/PHD"/>
</dbReference>
<evidence type="ECO:0000256" key="3">
    <source>
        <dbReference type="ARBA" id="ARBA00012483"/>
    </source>
</evidence>
<evidence type="ECO:0000256" key="11">
    <source>
        <dbReference type="ARBA" id="ARBA00022989"/>
    </source>
</evidence>
<dbReference type="GO" id="GO:0005741">
    <property type="term" value="C:mitochondrial outer membrane"/>
    <property type="evidence" value="ECO:0007669"/>
    <property type="project" value="UniProtKB-SubCell"/>
</dbReference>
<evidence type="ECO:0000256" key="10">
    <source>
        <dbReference type="ARBA" id="ARBA00022833"/>
    </source>
</evidence>
<dbReference type="EC" id="2.3.2.27" evidence="3"/>
<dbReference type="PROSITE" id="PS50089">
    <property type="entry name" value="ZF_RING_2"/>
    <property type="match status" value="1"/>
</dbReference>
<comment type="subcellular location">
    <subcellularLocation>
        <location evidence="2">Mitochondrion outer membrane</location>
        <topology evidence="2">Multi-pass membrane protein</topology>
    </subcellularLocation>
</comment>
<evidence type="ECO:0000256" key="13">
    <source>
        <dbReference type="ARBA" id="ARBA00023136"/>
    </source>
</evidence>
<evidence type="ECO:0000256" key="9">
    <source>
        <dbReference type="ARBA" id="ARBA00022787"/>
    </source>
</evidence>
<evidence type="ECO:0000256" key="7">
    <source>
        <dbReference type="ARBA" id="ARBA00022771"/>
    </source>
</evidence>
<evidence type="ECO:0000256" key="2">
    <source>
        <dbReference type="ARBA" id="ARBA00004374"/>
    </source>
</evidence>
<dbReference type="GO" id="GO:0061630">
    <property type="term" value="F:ubiquitin protein ligase activity"/>
    <property type="evidence" value="ECO:0007669"/>
    <property type="project" value="UniProtKB-EC"/>
</dbReference>
<accession>A0ABD3VCK9</accession>
<organism evidence="17 18">
    <name type="scientific">Sinanodonta woodiana</name>
    <name type="common">Chinese pond mussel</name>
    <name type="synonym">Anodonta woodiana</name>
    <dbReference type="NCBI Taxonomy" id="1069815"/>
    <lineage>
        <taxon>Eukaryota</taxon>
        <taxon>Metazoa</taxon>
        <taxon>Spiralia</taxon>
        <taxon>Lophotrochozoa</taxon>
        <taxon>Mollusca</taxon>
        <taxon>Bivalvia</taxon>
        <taxon>Autobranchia</taxon>
        <taxon>Heteroconchia</taxon>
        <taxon>Palaeoheterodonta</taxon>
        <taxon>Unionida</taxon>
        <taxon>Unionoidea</taxon>
        <taxon>Unionidae</taxon>
        <taxon>Unioninae</taxon>
        <taxon>Sinanodonta</taxon>
    </lineage>
</organism>
<keyword evidence="6" id="KW-0479">Metal-binding</keyword>
<keyword evidence="9" id="KW-1000">Mitochondrion outer membrane</keyword>
<keyword evidence="7 14" id="KW-0863">Zinc-finger</keyword>
<keyword evidence="10" id="KW-0862">Zinc</keyword>
<evidence type="ECO:0000313" key="17">
    <source>
        <dbReference type="EMBL" id="KAL3858265.1"/>
    </source>
</evidence>
<proteinExistence type="predicted"/>
<keyword evidence="11 15" id="KW-1133">Transmembrane helix</keyword>
<evidence type="ECO:0000256" key="6">
    <source>
        <dbReference type="ARBA" id="ARBA00022723"/>
    </source>
</evidence>
<dbReference type="InterPro" id="IPR051652">
    <property type="entry name" value="MDM2_MDM4_MUL1"/>
</dbReference>
<protein>
    <recommendedName>
        <fullName evidence="3">RING-type E3 ubiquitin transferase</fullName>
        <ecNumber evidence="3">2.3.2.27</ecNumber>
    </recommendedName>
</protein>
<dbReference type="Pfam" id="PF12483">
    <property type="entry name" value="GIDE"/>
    <property type="match status" value="1"/>
</dbReference>
<keyword evidence="13 15" id="KW-0472">Membrane</keyword>
<evidence type="ECO:0000313" key="18">
    <source>
        <dbReference type="Proteomes" id="UP001634394"/>
    </source>
</evidence>
<reference evidence="17 18" key="1">
    <citation type="submission" date="2024-11" db="EMBL/GenBank/DDBJ databases">
        <title>Chromosome-level genome assembly of the freshwater bivalve Anodonta woodiana.</title>
        <authorList>
            <person name="Chen X."/>
        </authorList>
    </citation>
    <scope>NUCLEOTIDE SEQUENCE [LARGE SCALE GENOMIC DNA]</scope>
    <source>
        <strain evidence="17">MN2024</strain>
        <tissue evidence="17">Gills</tissue>
    </source>
</reference>
<keyword evidence="12" id="KW-0496">Mitochondrion</keyword>
<keyword evidence="4" id="KW-0808">Transferase</keyword>
<evidence type="ECO:0000256" key="4">
    <source>
        <dbReference type="ARBA" id="ARBA00022679"/>
    </source>
</evidence>
<dbReference type="PANTHER" id="PTHR12183:SF32">
    <property type="entry name" value="MITOCHONDRIAL E3 UBIQUITIN PROTEIN LIGASE 1"/>
    <property type="match status" value="1"/>
</dbReference>
<name>A0ABD3VCK9_SINWO</name>
<evidence type="ECO:0000256" key="15">
    <source>
        <dbReference type="SAM" id="Phobius"/>
    </source>
</evidence>
<dbReference type="Pfam" id="PF13920">
    <property type="entry name" value="zf-C3HC4_3"/>
    <property type="match status" value="1"/>
</dbReference>
<dbReference type="InterPro" id="IPR022170">
    <property type="entry name" value="MUL1-like"/>
</dbReference>
<comment type="catalytic activity">
    <reaction evidence="1">
        <text>S-ubiquitinyl-[E2 ubiquitin-conjugating enzyme]-L-cysteine + [acceptor protein]-L-lysine = [E2 ubiquitin-conjugating enzyme]-L-cysteine + N(6)-ubiquitinyl-[acceptor protein]-L-lysine.</text>
        <dbReference type="EC" id="2.3.2.27"/>
    </reaction>
</comment>
<evidence type="ECO:0000256" key="1">
    <source>
        <dbReference type="ARBA" id="ARBA00000900"/>
    </source>
</evidence>
<dbReference type="Proteomes" id="UP001634394">
    <property type="component" value="Unassembled WGS sequence"/>
</dbReference>
<dbReference type="PANTHER" id="PTHR12183">
    <property type="entry name" value="MITOCHONDRIAL UBIQUITIN LIGASE ACTIVATOR OF NFKB 1"/>
    <property type="match status" value="1"/>
</dbReference>
<dbReference type="Gene3D" id="3.30.40.10">
    <property type="entry name" value="Zinc/RING finger domain, C3HC4 (zinc finger)"/>
    <property type="match status" value="1"/>
</dbReference>
<feature type="domain" description="RING-type" evidence="16">
    <location>
        <begin position="313"/>
        <end position="351"/>
    </location>
</feature>
<evidence type="ECO:0000256" key="5">
    <source>
        <dbReference type="ARBA" id="ARBA00022692"/>
    </source>
</evidence>
<dbReference type="SUPFAM" id="SSF57850">
    <property type="entry name" value="RING/U-box"/>
    <property type="match status" value="1"/>
</dbReference>
<dbReference type="EMBL" id="JBJQND010000013">
    <property type="protein sequence ID" value="KAL3858265.1"/>
    <property type="molecule type" value="Genomic_DNA"/>
</dbReference>
<evidence type="ECO:0000256" key="8">
    <source>
        <dbReference type="ARBA" id="ARBA00022786"/>
    </source>
</evidence>
<dbReference type="AlphaFoldDB" id="A0ABD3VCK9"/>
<evidence type="ECO:0000256" key="14">
    <source>
        <dbReference type="PROSITE-ProRule" id="PRU00175"/>
    </source>
</evidence>
<keyword evidence="8" id="KW-0833">Ubl conjugation pathway</keyword>
<gene>
    <name evidence="17" type="ORF">ACJMK2_012861</name>
</gene>
<dbReference type="InterPro" id="IPR001841">
    <property type="entry name" value="Znf_RING"/>
</dbReference>
<evidence type="ECO:0000256" key="12">
    <source>
        <dbReference type="ARBA" id="ARBA00023128"/>
    </source>
</evidence>
<evidence type="ECO:0000259" key="16">
    <source>
        <dbReference type="PROSITE" id="PS50089"/>
    </source>
</evidence>
<comment type="caution">
    <text evidence="17">The sequence shown here is derived from an EMBL/GenBank/DDBJ whole genome shotgun (WGS) entry which is preliminary data.</text>
</comment>
<feature type="transmembrane region" description="Helical" evidence="15">
    <location>
        <begin position="247"/>
        <end position="269"/>
    </location>
</feature>
<feature type="transmembrane region" description="Helical" evidence="15">
    <location>
        <begin position="7"/>
        <end position="27"/>
    </location>
</feature>
<keyword evidence="18" id="KW-1185">Reference proteome</keyword>
<sequence>MIDGKDILTCIGLGIDAMLMVGFYRWYRTSNRRAREVKEAETVIVDNLIIERLKDTEGNCLPYVCVEGEVNPVGQPLKSQFKDGTTGVLQKISLVEHKSKRTQGIWSDVKNLIREKLEQVPFVLKQPDRVSKNDYFYRHSTDGHMVHIMEPTQAEFIMDDLTTTYDHLEVNQSSPLERGIDRLFGDVTKGYHEQEQMLLTDTMLLGIGSLVYEDGKIKLKPPLSGSAYILTKLSKSEVVKSYQTSAFWAKIFLSVTVIIGGGLLVYIIWKKFSIFQEKRRQQIMSDEIREARLKRLTEQRNETSSYEGSANPCVVCLSDQREILLRPCRHLCLCSNCFIALPAPRKCPVCRQDIKEYDPVYTP</sequence>
<keyword evidence="5 15" id="KW-0812">Transmembrane</keyword>
<dbReference type="GO" id="GO:0008270">
    <property type="term" value="F:zinc ion binding"/>
    <property type="evidence" value="ECO:0007669"/>
    <property type="project" value="UniProtKB-KW"/>
</dbReference>